<feature type="transmembrane region" description="Helical" evidence="1">
    <location>
        <begin position="20"/>
        <end position="41"/>
    </location>
</feature>
<dbReference type="Gene3D" id="3.30.70.60">
    <property type="match status" value="1"/>
</dbReference>
<dbReference type="GO" id="GO:0043107">
    <property type="term" value="P:type IV pilus-dependent motility"/>
    <property type="evidence" value="ECO:0007669"/>
    <property type="project" value="InterPro"/>
</dbReference>
<evidence type="ECO:0000313" key="2">
    <source>
        <dbReference type="EMBL" id="CUS51413.1"/>
    </source>
</evidence>
<dbReference type="PANTHER" id="PTHR39555:SF1">
    <property type="entry name" value="TYPE IV PILUS INNER MEMBRANE COMPONENT PILO"/>
    <property type="match status" value="1"/>
</dbReference>
<sequence>MLDRVRQIDLNDPASWPAWFSLIVALVVASAVLYGGWHFVIKDQIRTFERLVQQEAELKNTFSTKKGMVVNLPAYQKQMGEIETLLGELVAQLPDSSEVPRLLIDITEAGKQRGLEFLVFDPLEEIQSEFYALLPIRVEVSGTYHQLAGFISHLSALPRIVTVGDMSIIADKDGQLVTSILLQTYRYQDDG</sequence>
<dbReference type="InterPro" id="IPR014717">
    <property type="entry name" value="Transl_elong_EF1B/ribsomal_bS6"/>
</dbReference>
<dbReference type="PIRSF" id="PIRSF016482">
    <property type="entry name" value="PilO"/>
    <property type="match status" value="1"/>
</dbReference>
<evidence type="ECO:0000256" key="1">
    <source>
        <dbReference type="SAM" id="Phobius"/>
    </source>
</evidence>
<keyword evidence="1" id="KW-0472">Membrane</keyword>
<protein>
    <submittedName>
        <fullName evidence="2">Type IV pilus biogenesis protein PilO</fullName>
    </submittedName>
</protein>
<gene>
    <name evidence="2" type="ORF">MGWOODY_XGa1047</name>
</gene>
<organism evidence="2">
    <name type="scientific">hydrothermal vent metagenome</name>
    <dbReference type="NCBI Taxonomy" id="652676"/>
    <lineage>
        <taxon>unclassified sequences</taxon>
        <taxon>metagenomes</taxon>
        <taxon>ecological metagenomes</taxon>
    </lineage>
</organism>
<keyword evidence="1" id="KW-1133">Transmembrane helix</keyword>
<proteinExistence type="predicted"/>
<dbReference type="Pfam" id="PF04350">
    <property type="entry name" value="PilO"/>
    <property type="match status" value="1"/>
</dbReference>
<accession>A0A170PR17</accession>
<keyword evidence="1" id="KW-0812">Transmembrane</keyword>
<dbReference type="EMBL" id="CZRL01000063">
    <property type="protein sequence ID" value="CUS51413.1"/>
    <property type="molecule type" value="Genomic_DNA"/>
</dbReference>
<name>A0A170PR17_9ZZZZ</name>
<dbReference type="PANTHER" id="PTHR39555">
    <property type="entry name" value="FIMBRIAL ASSEMBLY PROTEIN PILO-LIKE PROTEIN-RELATED"/>
    <property type="match status" value="1"/>
</dbReference>
<reference evidence="2" key="1">
    <citation type="submission" date="2015-10" db="EMBL/GenBank/DDBJ databases">
        <authorList>
            <person name="Gilbert D.G."/>
        </authorList>
    </citation>
    <scope>NUCLEOTIDE SEQUENCE</scope>
</reference>
<dbReference type="InterPro" id="IPR007445">
    <property type="entry name" value="PilO"/>
</dbReference>
<dbReference type="GO" id="GO:0043683">
    <property type="term" value="P:type IV pilus assembly"/>
    <property type="evidence" value="ECO:0007669"/>
    <property type="project" value="InterPro"/>
</dbReference>
<dbReference type="Gene3D" id="1.10.287.540">
    <property type="entry name" value="Helix hairpin bin"/>
    <property type="match status" value="1"/>
</dbReference>
<dbReference type="AlphaFoldDB" id="A0A170PR17"/>